<organism evidence="2 3">
    <name type="scientific">Arthrobacter phage Wilde</name>
    <dbReference type="NCBI Taxonomy" id="1772323"/>
    <lineage>
        <taxon>Viruses</taxon>
        <taxon>Duplodnaviria</taxon>
        <taxon>Heunggongvirae</taxon>
        <taxon>Uroviricota</taxon>
        <taxon>Caudoviricetes</taxon>
        <taxon>Tankvirus</taxon>
        <taxon>Tankvirus tank</taxon>
    </lineage>
</organism>
<reference evidence="2 3" key="1">
    <citation type="submission" date="2015-11" db="EMBL/GenBank/DDBJ databases">
        <authorList>
            <person name="Menninger J.E."/>
            <person name="Lamey M.E."/>
            <person name="Lindemann J.M."/>
            <person name="Martynyuk T."/>
            <person name="Mele F.E."/>
            <person name="Nabua C.T."/>
            <person name="Napoli C.K."/>
            <person name="Santiago L.M."/>
            <person name="Sweetman A.T."/>
            <person name="Weinstein J.L."/>
            <person name="Barrett N.A."/>
            <person name="Buerkert T.R."/>
            <person name="Cautela J.A."/>
            <person name="Egan M.S."/>
            <person name="Erb J.E."/>
            <person name="Garrigan K.E."/>
            <person name="Hagan D.J."/>
            <person name="Hartwell M.C."/>
            <person name="Hyduchak K.M."/>
            <person name="Jacob A.E."/>
            <person name="DeNigris D.M."/>
            <person name="London S.C."/>
            <person name="King-Smith C."/>
            <person name="Lee-Soety J.Y."/>
            <person name="Bradley K.W."/>
            <person name="Asai D.J."/>
            <person name="Bowman C.A."/>
            <person name="Russell D.A."/>
            <person name="Pope W.H."/>
            <person name="Jacobs-Sera D."/>
            <person name="Hendrix R.W."/>
            <person name="Hatfull G.F."/>
        </authorList>
    </citation>
    <scope>NUCLEOTIDE SEQUENCE [LARGE SCALE GENOMIC DNA]</scope>
</reference>
<protein>
    <submittedName>
        <fullName evidence="2">Uncharacterized protein</fullName>
    </submittedName>
</protein>
<name>A0A0U4B810_9CAUD</name>
<gene>
    <name evidence="2" type="primary">7</name>
    <name evidence="2" type="ORF">WILDE_7</name>
</gene>
<evidence type="ECO:0000313" key="2">
    <source>
        <dbReference type="EMBL" id="ALY10894.1"/>
    </source>
</evidence>
<sequence length="157" mass="18026">MMEKYQGPWFPREAPPIPPADPKPLPDFTAIRLEAEVAYPSGMQEFVRRTVEFQTMRCERFLEEVLQLTVEERATIVAYPDALPSLLNGTPLVMSIQRGFGKKRIIGILEGIMEKAENPPLSEEQIKHRANHWKLYEDPVGRALVEEILRRKAEKNG</sequence>
<dbReference type="EMBL" id="KU160673">
    <property type="protein sequence ID" value="ALY10894.1"/>
    <property type="molecule type" value="Genomic_DNA"/>
</dbReference>
<feature type="region of interest" description="Disordered" evidence="1">
    <location>
        <begin position="1"/>
        <end position="22"/>
    </location>
</feature>
<evidence type="ECO:0000313" key="3">
    <source>
        <dbReference type="Proteomes" id="UP000225045"/>
    </source>
</evidence>
<dbReference type="Proteomes" id="UP000225045">
    <property type="component" value="Segment"/>
</dbReference>
<evidence type="ECO:0000256" key="1">
    <source>
        <dbReference type="SAM" id="MobiDB-lite"/>
    </source>
</evidence>
<feature type="compositionally biased region" description="Pro residues" evidence="1">
    <location>
        <begin position="13"/>
        <end position="22"/>
    </location>
</feature>
<proteinExistence type="predicted"/>
<accession>A0A0U4B810</accession>